<dbReference type="Proteomes" id="UP000326759">
    <property type="component" value="Unassembled WGS sequence"/>
</dbReference>
<name>A0A5N5SM64_9CRUS</name>
<dbReference type="EMBL" id="SEYY01023158">
    <property type="protein sequence ID" value="KAB7495047.1"/>
    <property type="molecule type" value="Genomic_DNA"/>
</dbReference>
<dbReference type="OrthoDB" id="294295at2759"/>
<protein>
    <submittedName>
        <fullName evidence="1">Uncharacterized protein</fullName>
    </submittedName>
</protein>
<comment type="caution">
    <text evidence="1">The sequence shown here is derived from an EMBL/GenBank/DDBJ whole genome shotgun (WGS) entry which is preliminary data.</text>
</comment>
<reference evidence="1 2" key="1">
    <citation type="journal article" date="2019" name="PLoS Biol.">
        <title>Sex chromosomes control vertical transmission of feminizing Wolbachia symbionts in an isopod.</title>
        <authorList>
            <person name="Becking T."/>
            <person name="Chebbi M.A."/>
            <person name="Giraud I."/>
            <person name="Moumen B."/>
            <person name="Laverre T."/>
            <person name="Caubet Y."/>
            <person name="Peccoud J."/>
            <person name="Gilbert C."/>
            <person name="Cordaux R."/>
        </authorList>
    </citation>
    <scope>NUCLEOTIDE SEQUENCE [LARGE SCALE GENOMIC DNA]</scope>
    <source>
        <strain evidence="1">ANa2</strain>
        <tissue evidence="1">Whole body excluding digestive tract and cuticle</tissue>
    </source>
</reference>
<dbReference type="AlphaFoldDB" id="A0A5N5SM64"/>
<organism evidence="1 2">
    <name type="scientific">Armadillidium nasatum</name>
    <dbReference type="NCBI Taxonomy" id="96803"/>
    <lineage>
        <taxon>Eukaryota</taxon>
        <taxon>Metazoa</taxon>
        <taxon>Ecdysozoa</taxon>
        <taxon>Arthropoda</taxon>
        <taxon>Crustacea</taxon>
        <taxon>Multicrustacea</taxon>
        <taxon>Malacostraca</taxon>
        <taxon>Eumalacostraca</taxon>
        <taxon>Peracarida</taxon>
        <taxon>Isopoda</taxon>
        <taxon>Oniscidea</taxon>
        <taxon>Crinocheta</taxon>
        <taxon>Armadillidiidae</taxon>
        <taxon>Armadillidium</taxon>
    </lineage>
</organism>
<gene>
    <name evidence="1" type="ORF">Anas_08776</name>
</gene>
<accession>A0A5N5SM64</accession>
<keyword evidence="2" id="KW-1185">Reference proteome</keyword>
<sequence length="140" mass="15488">ILIVDLFVSRMKNSSVCSENKALLELEFVEKVAIVVLPFCVSYLTPCVNHNFFDINCKGKKDTNQNEEFQTHIKMLHWTTDKSAQVLLIGILSAFVGLIMRVINPGGKAVLITGCDTGIGHKLAFHLEKLVSLCEPTLNG</sequence>
<evidence type="ECO:0000313" key="2">
    <source>
        <dbReference type="Proteomes" id="UP000326759"/>
    </source>
</evidence>
<evidence type="ECO:0000313" key="1">
    <source>
        <dbReference type="EMBL" id="KAB7495047.1"/>
    </source>
</evidence>
<feature type="non-terminal residue" evidence="1">
    <location>
        <position position="1"/>
    </location>
</feature>
<proteinExistence type="predicted"/>